<evidence type="ECO:0000313" key="2">
    <source>
        <dbReference type="EMBL" id="AGF57671.1"/>
    </source>
</evidence>
<name>M1MSH7_9CLOT</name>
<accession>M1MSH7</accession>
<gene>
    <name evidence="2" type="ORF">Cspa_c39110</name>
</gene>
<dbReference type="STRING" id="36745.CLSAP_36870"/>
<dbReference type="HOGENOM" id="CLU_197468_0_0_9"/>
<sequence>MTTYIILALIGAYVGYVLYKKYKDIKKGKFCNCGCDSCDSKKKCHK</sequence>
<dbReference type="RefSeq" id="WP_015393984.1">
    <property type="nucleotide sequence ID" value="NC_020291.1"/>
</dbReference>
<dbReference type="AlphaFoldDB" id="M1MSH7"/>
<dbReference type="Proteomes" id="UP000011728">
    <property type="component" value="Chromosome"/>
</dbReference>
<dbReference type="PATRIC" id="fig|931276.5.peg.3945"/>
<dbReference type="Pfam" id="PF12669">
    <property type="entry name" value="FeoB_associated"/>
    <property type="match status" value="1"/>
</dbReference>
<reference evidence="2 3" key="1">
    <citation type="submission" date="2013-02" db="EMBL/GenBank/DDBJ databases">
        <title>Genome sequence of Clostridium saccharoperbutylacetonicum N1-4(HMT).</title>
        <authorList>
            <person name="Poehlein A."/>
            <person name="Daniel R."/>
        </authorList>
    </citation>
    <scope>NUCLEOTIDE SEQUENCE [LARGE SCALE GENOMIC DNA]</scope>
    <source>
        <strain evidence="3">N1-4(HMT)</strain>
    </source>
</reference>
<protein>
    <recommendedName>
        <fullName evidence="4">FeoB-associated Cys-rich membrane protein</fullName>
    </recommendedName>
</protein>
<organism evidence="2 3">
    <name type="scientific">Clostridium saccharoperbutylacetonicum N1-4(HMT)</name>
    <dbReference type="NCBI Taxonomy" id="931276"/>
    <lineage>
        <taxon>Bacteria</taxon>
        <taxon>Bacillati</taxon>
        <taxon>Bacillota</taxon>
        <taxon>Clostridia</taxon>
        <taxon>Eubacteriales</taxon>
        <taxon>Clostridiaceae</taxon>
        <taxon>Clostridium</taxon>
    </lineage>
</organism>
<keyword evidence="1" id="KW-0812">Transmembrane</keyword>
<evidence type="ECO:0008006" key="4">
    <source>
        <dbReference type="Google" id="ProtNLM"/>
    </source>
</evidence>
<evidence type="ECO:0000256" key="1">
    <source>
        <dbReference type="SAM" id="Phobius"/>
    </source>
</evidence>
<keyword evidence="3" id="KW-1185">Reference proteome</keyword>
<dbReference type="KEGG" id="csr:Cspa_c39110"/>
<keyword evidence="1" id="KW-0472">Membrane</keyword>
<evidence type="ECO:0000313" key="3">
    <source>
        <dbReference type="Proteomes" id="UP000011728"/>
    </source>
</evidence>
<dbReference type="EMBL" id="CP004121">
    <property type="protein sequence ID" value="AGF57671.1"/>
    <property type="molecule type" value="Genomic_DNA"/>
</dbReference>
<feature type="transmembrane region" description="Helical" evidence="1">
    <location>
        <begin position="6"/>
        <end position="22"/>
    </location>
</feature>
<proteinExistence type="predicted"/>
<keyword evidence="1" id="KW-1133">Transmembrane helix</keyword>